<reference evidence="3" key="2">
    <citation type="submission" date="2020-10" db="UniProtKB">
        <authorList>
            <consortium name="WormBaseParasite"/>
        </authorList>
    </citation>
    <scope>IDENTIFICATION</scope>
</reference>
<keyword evidence="2" id="KW-1185">Reference proteome</keyword>
<feature type="region of interest" description="Disordered" evidence="1">
    <location>
        <begin position="1"/>
        <end position="31"/>
    </location>
</feature>
<evidence type="ECO:0000313" key="2">
    <source>
        <dbReference type="Proteomes" id="UP000492821"/>
    </source>
</evidence>
<protein>
    <submittedName>
        <fullName evidence="3">DDE_3 domain-containing protein</fullName>
    </submittedName>
</protein>
<dbReference type="WBParaSite" id="Pan_g2188.t1">
    <property type="protein sequence ID" value="Pan_g2188.t1"/>
    <property type="gene ID" value="Pan_g2188"/>
</dbReference>
<name>A0A7E4VJB0_PANRE</name>
<reference evidence="2" key="1">
    <citation type="journal article" date="2013" name="Genetics">
        <title>The draft genome and transcriptome of Panagrellus redivivus are shaped by the harsh demands of a free-living lifestyle.</title>
        <authorList>
            <person name="Srinivasan J."/>
            <person name="Dillman A.R."/>
            <person name="Macchietto M.G."/>
            <person name="Heikkinen L."/>
            <person name="Lakso M."/>
            <person name="Fracchia K.M."/>
            <person name="Antoshechkin I."/>
            <person name="Mortazavi A."/>
            <person name="Wong G."/>
            <person name="Sternberg P.W."/>
        </authorList>
    </citation>
    <scope>NUCLEOTIDE SEQUENCE [LARGE SCALE GENOMIC DNA]</scope>
    <source>
        <strain evidence="2">MT8872</strain>
    </source>
</reference>
<organism evidence="2 3">
    <name type="scientific">Panagrellus redivivus</name>
    <name type="common">Microworm</name>
    <dbReference type="NCBI Taxonomy" id="6233"/>
    <lineage>
        <taxon>Eukaryota</taxon>
        <taxon>Metazoa</taxon>
        <taxon>Ecdysozoa</taxon>
        <taxon>Nematoda</taxon>
        <taxon>Chromadorea</taxon>
        <taxon>Rhabditida</taxon>
        <taxon>Tylenchina</taxon>
        <taxon>Panagrolaimomorpha</taxon>
        <taxon>Panagrolaimoidea</taxon>
        <taxon>Panagrolaimidae</taxon>
        <taxon>Panagrellus</taxon>
    </lineage>
</organism>
<evidence type="ECO:0000256" key="1">
    <source>
        <dbReference type="SAM" id="MobiDB-lite"/>
    </source>
</evidence>
<sequence>MVDKRSRSKTGNKRTPKRHENFSPVQTGQVSRRVGGNKSLFSFCVWSRENYLPITPDKCSVAYFLPYLNPKHEYFFDGTAIPSTPGPVCDLGVMISNDLSYDEHIKVCSRKANSALYYLLKAIKSNKLYCTNSVYRYAFSHMFYKLL</sequence>
<proteinExistence type="predicted"/>
<feature type="compositionally biased region" description="Basic residues" evidence="1">
    <location>
        <begin position="1"/>
        <end position="17"/>
    </location>
</feature>
<accession>A0A7E4VJB0</accession>
<dbReference type="Proteomes" id="UP000492821">
    <property type="component" value="Unassembled WGS sequence"/>
</dbReference>
<evidence type="ECO:0000313" key="3">
    <source>
        <dbReference type="WBParaSite" id="Pan_g2188.t1"/>
    </source>
</evidence>
<dbReference type="AlphaFoldDB" id="A0A7E4VJB0"/>